<dbReference type="InterPro" id="IPR011256">
    <property type="entry name" value="Reg_factor_effector_dom_sf"/>
</dbReference>
<dbReference type="GO" id="GO:0043565">
    <property type="term" value="F:sequence-specific DNA binding"/>
    <property type="evidence" value="ECO:0007669"/>
    <property type="project" value="InterPro"/>
</dbReference>
<dbReference type="GO" id="GO:0003700">
    <property type="term" value="F:DNA-binding transcription factor activity"/>
    <property type="evidence" value="ECO:0007669"/>
    <property type="project" value="InterPro"/>
</dbReference>
<evidence type="ECO:0000256" key="2">
    <source>
        <dbReference type="ARBA" id="ARBA00023125"/>
    </source>
</evidence>
<dbReference type="Pfam" id="PF06445">
    <property type="entry name" value="GyrI-like"/>
    <property type="match status" value="1"/>
</dbReference>
<evidence type="ECO:0000313" key="5">
    <source>
        <dbReference type="EMBL" id="SKC69173.1"/>
    </source>
</evidence>
<dbReference type="PANTHER" id="PTHR47504:SF5">
    <property type="entry name" value="RIGHT ORIGIN-BINDING PROTEIN"/>
    <property type="match status" value="1"/>
</dbReference>
<name>A0A1T5KZU2_9FIRM</name>
<keyword evidence="2" id="KW-0238">DNA-binding</keyword>
<dbReference type="SUPFAM" id="SSF46689">
    <property type="entry name" value="Homeodomain-like"/>
    <property type="match status" value="2"/>
</dbReference>
<evidence type="ECO:0000256" key="3">
    <source>
        <dbReference type="ARBA" id="ARBA00023163"/>
    </source>
</evidence>
<accession>A0A1T5KZU2</accession>
<dbReference type="OrthoDB" id="9801123at2"/>
<keyword evidence="3" id="KW-0804">Transcription</keyword>
<dbReference type="InterPro" id="IPR009057">
    <property type="entry name" value="Homeodomain-like_sf"/>
</dbReference>
<evidence type="ECO:0000256" key="1">
    <source>
        <dbReference type="ARBA" id="ARBA00023015"/>
    </source>
</evidence>
<proteinExistence type="predicted"/>
<dbReference type="InterPro" id="IPR029442">
    <property type="entry name" value="GyrI-like"/>
</dbReference>
<dbReference type="SMART" id="SM00871">
    <property type="entry name" value="AraC_E_bind"/>
    <property type="match status" value="1"/>
</dbReference>
<dbReference type="EMBL" id="FUZT01000005">
    <property type="protein sequence ID" value="SKC69173.1"/>
    <property type="molecule type" value="Genomic_DNA"/>
</dbReference>
<dbReference type="Gene3D" id="3.20.80.10">
    <property type="entry name" value="Regulatory factor, effector binding domain"/>
    <property type="match status" value="1"/>
</dbReference>
<dbReference type="InterPro" id="IPR050959">
    <property type="entry name" value="MarA-like"/>
</dbReference>
<dbReference type="InterPro" id="IPR010499">
    <property type="entry name" value="AraC_E-bd"/>
</dbReference>
<dbReference type="Proteomes" id="UP000190285">
    <property type="component" value="Unassembled WGS sequence"/>
</dbReference>
<sequence>MEWIKALKESIYYMEKHLISDCRLENVAHHVNISPFYFQKAFKLITGYTIGEYVRNRRLYLAALDLVKTEKKVIELAYRYGYDTPESFTKAFSRFHGLSPMQIKKEPYKIKPFYPLQISISVKGGEQMEYSIESMEAFEVAGIGRMFPYEEAFNQIPLFWQQWKNKWCFRKEADRWNMGKYGVSIAEGFDSKNFYYLIAGDFKENLIQEGLKVIKIPAFTWAKFRCIGPMPETLQSLNARIYNQWLPENEDYEIASGYNIEIYEKGDIQDLNYKSEIWIPVKKRTEK</sequence>
<dbReference type="InterPro" id="IPR018060">
    <property type="entry name" value="HTH_AraC"/>
</dbReference>
<feature type="domain" description="HTH araC/xylS-type" evidence="4">
    <location>
        <begin position="8"/>
        <end position="106"/>
    </location>
</feature>
<reference evidence="5 6" key="1">
    <citation type="submission" date="2017-02" db="EMBL/GenBank/DDBJ databases">
        <authorList>
            <person name="Peterson S.W."/>
        </authorList>
    </citation>
    <scope>NUCLEOTIDE SEQUENCE [LARGE SCALE GENOMIC DNA]</scope>
    <source>
        <strain evidence="5 6">M1</strain>
    </source>
</reference>
<evidence type="ECO:0000259" key="4">
    <source>
        <dbReference type="PROSITE" id="PS01124"/>
    </source>
</evidence>
<dbReference type="PROSITE" id="PS00041">
    <property type="entry name" value="HTH_ARAC_FAMILY_1"/>
    <property type="match status" value="1"/>
</dbReference>
<keyword evidence="6" id="KW-1185">Reference proteome</keyword>
<dbReference type="SUPFAM" id="SSF55136">
    <property type="entry name" value="Probable bacterial effector-binding domain"/>
    <property type="match status" value="1"/>
</dbReference>
<dbReference type="SMART" id="SM00342">
    <property type="entry name" value="HTH_ARAC"/>
    <property type="match status" value="1"/>
</dbReference>
<dbReference type="Gene3D" id="1.10.10.60">
    <property type="entry name" value="Homeodomain-like"/>
    <property type="match status" value="2"/>
</dbReference>
<protein>
    <submittedName>
        <fullName evidence="5">AraC family transcriptional regulator</fullName>
    </submittedName>
</protein>
<organism evidence="5 6">
    <name type="scientific">Maledivibacter halophilus</name>
    <dbReference type="NCBI Taxonomy" id="36842"/>
    <lineage>
        <taxon>Bacteria</taxon>
        <taxon>Bacillati</taxon>
        <taxon>Bacillota</taxon>
        <taxon>Clostridia</taxon>
        <taxon>Peptostreptococcales</taxon>
        <taxon>Caminicellaceae</taxon>
        <taxon>Maledivibacter</taxon>
    </lineage>
</organism>
<dbReference type="InterPro" id="IPR018062">
    <property type="entry name" value="HTH_AraC-typ_CS"/>
</dbReference>
<dbReference type="RefSeq" id="WP_079491647.1">
    <property type="nucleotide sequence ID" value="NZ_FUZT01000005.1"/>
</dbReference>
<dbReference type="PROSITE" id="PS01124">
    <property type="entry name" value="HTH_ARAC_FAMILY_2"/>
    <property type="match status" value="1"/>
</dbReference>
<dbReference type="STRING" id="36842.SAMN02194393_02217"/>
<keyword evidence="1" id="KW-0805">Transcription regulation</keyword>
<dbReference type="PANTHER" id="PTHR47504">
    <property type="entry name" value="RIGHT ORIGIN-BINDING PROTEIN"/>
    <property type="match status" value="1"/>
</dbReference>
<evidence type="ECO:0000313" key="6">
    <source>
        <dbReference type="Proteomes" id="UP000190285"/>
    </source>
</evidence>
<gene>
    <name evidence="5" type="ORF">SAMN02194393_02217</name>
</gene>
<dbReference type="AlphaFoldDB" id="A0A1T5KZU2"/>
<dbReference type="Pfam" id="PF12833">
    <property type="entry name" value="HTH_18"/>
    <property type="match status" value="1"/>
</dbReference>